<dbReference type="Proteomes" id="UP001606210">
    <property type="component" value="Unassembled WGS sequence"/>
</dbReference>
<dbReference type="EMBL" id="JBIGHV010000002">
    <property type="protein sequence ID" value="MFG6429549.1"/>
    <property type="molecule type" value="Genomic_DNA"/>
</dbReference>
<dbReference type="SUPFAM" id="SSF51735">
    <property type="entry name" value="NAD(P)-binding Rossmann-fold domains"/>
    <property type="match status" value="1"/>
</dbReference>
<dbReference type="PANTHER" id="PTHR47129:SF1">
    <property type="entry name" value="NMRA-LIKE DOMAIN-CONTAINING PROTEIN"/>
    <property type="match status" value="1"/>
</dbReference>
<organism evidence="2 3">
    <name type="scientific">Pelomonas parva</name>
    <dbReference type="NCBI Taxonomy" id="3299032"/>
    <lineage>
        <taxon>Bacteria</taxon>
        <taxon>Pseudomonadati</taxon>
        <taxon>Pseudomonadota</taxon>
        <taxon>Betaproteobacteria</taxon>
        <taxon>Burkholderiales</taxon>
        <taxon>Sphaerotilaceae</taxon>
        <taxon>Roseateles</taxon>
    </lineage>
</organism>
<comment type="caution">
    <text evidence="2">The sequence shown here is derived from an EMBL/GenBank/DDBJ whole genome shotgun (WGS) entry which is preliminary data.</text>
</comment>
<dbReference type="InterPro" id="IPR008030">
    <property type="entry name" value="NmrA-like"/>
</dbReference>
<evidence type="ECO:0000259" key="1">
    <source>
        <dbReference type="Pfam" id="PF05368"/>
    </source>
</evidence>
<evidence type="ECO:0000313" key="2">
    <source>
        <dbReference type="EMBL" id="MFG6429549.1"/>
    </source>
</evidence>
<feature type="domain" description="NmrA-like" evidence="1">
    <location>
        <begin position="2"/>
        <end position="263"/>
    </location>
</feature>
<accession>A0ABW7F074</accession>
<dbReference type="InterPro" id="IPR036291">
    <property type="entry name" value="NAD(P)-bd_dom_sf"/>
</dbReference>
<sequence>MLAITGASGALGQRVLHHLVHTLGHPAGQILALTRQPATLATWAAQGVQVRTFDLDAPATLPGALQGASRLLLISTDALGRRLAQHQAAIAAASAAGVQHVVYTSMPRPEGSPLLLAPEHLGSEQALAGAGLAGWTVLRNHWYFENLFGSLPHALAGGQWYTADEGQPSADIARDDLALAAATALADGFAGQRVLTLSGPEALTKADMARRISAATGRGLSVVQVPLAAIVDGLKGAALPPQIAEVYASFDTNTAAGRVAEVTGDFEALTGRKPQSFDDWLVQKADALRAL</sequence>
<dbReference type="RefSeq" id="WP_394477086.1">
    <property type="nucleotide sequence ID" value="NZ_JBIGHV010000002.1"/>
</dbReference>
<gene>
    <name evidence="2" type="ORF">ACG00Y_06485</name>
</gene>
<proteinExistence type="predicted"/>
<dbReference type="InterPro" id="IPR052718">
    <property type="entry name" value="NmrA-type_oxidoreductase"/>
</dbReference>
<dbReference type="PANTHER" id="PTHR47129">
    <property type="entry name" value="QUINONE OXIDOREDUCTASE 2"/>
    <property type="match status" value="1"/>
</dbReference>
<evidence type="ECO:0000313" key="3">
    <source>
        <dbReference type="Proteomes" id="UP001606210"/>
    </source>
</evidence>
<protein>
    <submittedName>
        <fullName evidence="2">NAD(P)H-binding protein</fullName>
    </submittedName>
</protein>
<dbReference type="Pfam" id="PF05368">
    <property type="entry name" value="NmrA"/>
    <property type="match status" value="1"/>
</dbReference>
<keyword evidence="3" id="KW-1185">Reference proteome</keyword>
<name>A0ABW7F074_9BURK</name>
<reference evidence="2 3" key="1">
    <citation type="submission" date="2024-08" db="EMBL/GenBank/DDBJ databases">
        <authorList>
            <person name="Lu H."/>
        </authorList>
    </citation>
    <scope>NUCLEOTIDE SEQUENCE [LARGE SCALE GENOMIC DNA]</scope>
    <source>
        <strain evidence="2 3">LYH14W</strain>
    </source>
</reference>
<dbReference type="Gene3D" id="3.40.50.720">
    <property type="entry name" value="NAD(P)-binding Rossmann-like Domain"/>
    <property type="match status" value="1"/>
</dbReference>
<dbReference type="Gene3D" id="3.90.25.10">
    <property type="entry name" value="UDP-galactose 4-epimerase, domain 1"/>
    <property type="match status" value="1"/>
</dbReference>